<sequence>MDEGEGGHSCRVFSGVGVHRTIEIRQWYVSVRLPGPTEMQGPTCSGFDWNDDEKCTIAKKEVFDNCVRSHPATKRLFNKLFPYYDELAYVFDHDKTTGRFVKTFVDVGSNEPTEYKGFDMSDGNEEFLSLYNQGTDMSQKDVRALRPARTSDGRVGLSRSKRKRGSQRESELEVINMVLECTNDQLRMIAEWPAYALANDTHVHQEFLHLLHEIP</sequence>
<dbReference type="PANTHER" id="PTHR46250:SF18">
    <property type="entry name" value="MYB_SANT-LIKE DOMAIN-CONTAINING PROTEIN"/>
    <property type="match status" value="1"/>
</dbReference>
<feature type="region of interest" description="Disordered" evidence="1">
    <location>
        <begin position="148"/>
        <end position="168"/>
    </location>
</feature>
<dbReference type="PANTHER" id="PTHR46250">
    <property type="entry name" value="MYB/SANT-LIKE DNA-BINDING DOMAIN PROTEIN-RELATED"/>
    <property type="match status" value="1"/>
</dbReference>
<protein>
    <submittedName>
        <fullName evidence="2">Retrotransposon protein</fullName>
    </submittedName>
</protein>
<comment type="caution">
    <text evidence="2">The sequence shown here is derived from an EMBL/GenBank/DDBJ whole genome shotgun (WGS) entry which is preliminary data.</text>
</comment>
<name>A0A5A7T3Q2_CUCMM</name>
<organism evidence="2 3">
    <name type="scientific">Cucumis melo var. makuwa</name>
    <name type="common">Oriental melon</name>
    <dbReference type="NCBI Taxonomy" id="1194695"/>
    <lineage>
        <taxon>Eukaryota</taxon>
        <taxon>Viridiplantae</taxon>
        <taxon>Streptophyta</taxon>
        <taxon>Embryophyta</taxon>
        <taxon>Tracheophyta</taxon>
        <taxon>Spermatophyta</taxon>
        <taxon>Magnoliopsida</taxon>
        <taxon>eudicotyledons</taxon>
        <taxon>Gunneridae</taxon>
        <taxon>Pentapetalae</taxon>
        <taxon>rosids</taxon>
        <taxon>fabids</taxon>
        <taxon>Cucurbitales</taxon>
        <taxon>Cucurbitaceae</taxon>
        <taxon>Benincaseae</taxon>
        <taxon>Cucumis</taxon>
    </lineage>
</organism>
<dbReference type="EMBL" id="SSTE01018788">
    <property type="protein sequence ID" value="KAA0038094.1"/>
    <property type="molecule type" value="Genomic_DNA"/>
</dbReference>
<evidence type="ECO:0000313" key="3">
    <source>
        <dbReference type="Proteomes" id="UP000321393"/>
    </source>
</evidence>
<accession>A0A5A7T3Q2</accession>
<dbReference type="AlphaFoldDB" id="A0A5A7T3Q2"/>
<dbReference type="Proteomes" id="UP000321393">
    <property type="component" value="Unassembled WGS sequence"/>
</dbReference>
<evidence type="ECO:0000313" key="2">
    <source>
        <dbReference type="EMBL" id="KAA0038094.1"/>
    </source>
</evidence>
<evidence type="ECO:0000256" key="1">
    <source>
        <dbReference type="SAM" id="MobiDB-lite"/>
    </source>
</evidence>
<proteinExistence type="predicted"/>
<gene>
    <name evidence="2" type="ORF">E6C27_scaffold36G003130</name>
</gene>
<reference evidence="2 3" key="1">
    <citation type="submission" date="2019-08" db="EMBL/GenBank/DDBJ databases">
        <title>Draft genome sequences of two oriental melons (Cucumis melo L. var makuwa).</title>
        <authorList>
            <person name="Kwon S.-Y."/>
        </authorList>
    </citation>
    <scope>NUCLEOTIDE SEQUENCE [LARGE SCALE GENOMIC DNA]</scope>
    <source>
        <strain evidence="3">cv. SW 3</strain>
        <tissue evidence="2">Leaf</tissue>
    </source>
</reference>